<dbReference type="InterPro" id="IPR012347">
    <property type="entry name" value="Ferritin-like"/>
</dbReference>
<name>A0A9D1F2X8_9FIRM</name>
<dbReference type="Gene3D" id="1.20.1260.10">
    <property type="match status" value="1"/>
</dbReference>
<evidence type="ECO:0000256" key="1">
    <source>
        <dbReference type="ARBA" id="ARBA00001965"/>
    </source>
</evidence>
<evidence type="ECO:0000256" key="2">
    <source>
        <dbReference type="ARBA" id="ARBA00022448"/>
    </source>
</evidence>
<evidence type="ECO:0000259" key="4">
    <source>
        <dbReference type="PROSITE" id="PS50903"/>
    </source>
</evidence>
<dbReference type="Pfam" id="PF21349">
    <property type="entry name" value="RUBY_RBDX"/>
    <property type="match status" value="1"/>
</dbReference>
<dbReference type="Pfam" id="PF02915">
    <property type="entry name" value="Rubrerythrin"/>
    <property type="match status" value="1"/>
</dbReference>
<dbReference type="CDD" id="cd01046">
    <property type="entry name" value="Rubrerythrin_like"/>
    <property type="match status" value="1"/>
</dbReference>
<comment type="caution">
    <text evidence="6">The sequence shown here is derived from an EMBL/GenBank/DDBJ whole genome shotgun (WGS) entry which is preliminary data.</text>
</comment>
<gene>
    <name evidence="6" type="ORF">IAB46_03065</name>
</gene>
<dbReference type="InterPro" id="IPR024934">
    <property type="entry name" value="Rubredoxin-like_dom"/>
</dbReference>
<dbReference type="Proteomes" id="UP000823927">
    <property type="component" value="Unassembled WGS sequence"/>
</dbReference>
<reference evidence="6" key="2">
    <citation type="journal article" date="2021" name="PeerJ">
        <title>Extensive microbial diversity within the chicken gut microbiome revealed by metagenomics and culture.</title>
        <authorList>
            <person name="Gilroy R."/>
            <person name="Ravi A."/>
            <person name="Getino M."/>
            <person name="Pursley I."/>
            <person name="Horton D.L."/>
            <person name="Alikhan N.F."/>
            <person name="Baker D."/>
            <person name="Gharbi K."/>
            <person name="Hall N."/>
            <person name="Watson M."/>
            <person name="Adriaenssens E.M."/>
            <person name="Foster-Nyarko E."/>
            <person name="Jarju S."/>
            <person name="Secka A."/>
            <person name="Antonio M."/>
            <person name="Oren A."/>
            <person name="Chaudhuri R.R."/>
            <person name="La Ragione R."/>
            <person name="Hildebrand F."/>
            <person name="Pallen M.J."/>
        </authorList>
    </citation>
    <scope>NUCLEOTIDE SEQUENCE</scope>
    <source>
        <strain evidence="6">CHK178-757</strain>
    </source>
</reference>
<keyword evidence="3" id="KW-0249">Electron transport</keyword>
<reference evidence="6" key="1">
    <citation type="submission" date="2020-10" db="EMBL/GenBank/DDBJ databases">
        <authorList>
            <person name="Gilroy R."/>
        </authorList>
    </citation>
    <scope>NUCLEOTIDE SEQUENCE</scope>
    <source>
        <strain evidence="6">CHK178-757</strain>
    </source>
</reference>
<dbReference type="InterPro" id="IPR045236">
    <property type="entry name" value="RevRr_diiron-bd_dom"/>
</dbReference>
<evidence type="ECO:0000313" key="7">
    <source>
        <dbReference type="Proteomes" id="UP000823927"/>
    </source>
</evidence>
<dbReference type="EMBL" id="DVIT01000013">
    <property type="protein sequence ID" value="HIS46534.1"/>
    <property type="molecule type" value="Genomic_DNA"/>
</dbReference>
<dbReference type="InterPro" id="IPR048574">
    <property type="entry name" value="RUBY_RBDX"/>
</dbReference>
<dbReference type="CDD" id="cd00729">
    <property type="entry name" value="rubredoxin_SM"/>
    <property type="match status" value="1"/>
</dbReference>
<dbReference type="Gene3D" id="2.20.28.10">
    <property type="match status" value="1"/>
</dbReference>
<dbReference type="PROSITE" id="PS50903">
    <property type="entry name" value="RUBREDOXIN_LIKE"/>
    <property type="match status" value="1"/>
</dbReference>
<dbReference type="InterPro" id="IPR052773">
    <property type="entry name" value="Anaerobic_Peroxidase-Rel"/>
</dbReference>
<dbReference type="InterPro" id="IPR009040">
    <property type="entry name" value="Ferritin-like_diiron"/>
</dbReference>
<dbReference type="GO" id="GO:0004601">
    <property type="term" value="F:peroxidase activity"/>
    <property type="evidence" value="ECO:0007669"/>
    <property type="project" value="UniProtKB-KW"/>
</dbReference>
<dbReference type="SUPFAM" id="SSF57802">
    <property type="entry name" value="Rubredoxin-like"/>
    <property type="match status" value="1"/>
</dbReference>
<dbReference type="InterPro" id="IPR009078">
    <property type="entry name" value="Ferritin-like_SF"/>
</dbReference>
<dbReference type="PANTHER" id="PTHR43339:SF1">
    <property type="entry name" value="RUBRERYTHRIN"/>
    <property type="match status" value="1"/>
</dbReference>
<dbReference type="AlphaFoldDB" id="A0A9D1F2X8"/>
<evidence type="ECO:0000313" key="6">
    <source>
        <dbReference type="EMBL" id="HIS46534.1"/>
    </source>
</evidence>
<dbReference type="PANTHER" id="PTHR43339">
    <property type="entry name" value="RUBRERYTHRIN-RELATED"/>
    <property type="match status" value="1"/>
</dbReference>
<dbReference type="SUPFAM" id="SSF47240">
    <property type="entry name" value="Ferritin-like"/>
    <property type="match status" value="1"/>
</dbReference>
<keyword evidence="6" id="KW-0575">Peroxidase</keyword>
<accession>A0A9D1F2X8</accession>
<feature type="domain" description="Rubredoxin-like" evidence="4">
    <location>
        <begin position="1"/>
        <end position="35"/>
    </location>
</feature>
<evidence type="ECO:0000259" key="5">
    <source>
        <dbReference type="PROSITE" id="PS50905"/>
    </source>
</evidence>
<organism evidence="6 7">
    <name type="scientific">Candidatus Scybalocola faecigallinarum</name>
    <dbReference type="NCBI Taxonomy" id="2840941"/>
    <lineage>
        <taxon>Bacteria</taxon>
        <taxon>Bacillati</taxon>
        <taxon>Bacillota</taxon>
        <taxon>Clostridia</taxon>
        <taxon>Lachnospirales</taxon>
        <taxon>Lachnospiraceae</taxon>
        <taxon>Lachnospiraceae incertae sedis</taxon>
        <taxon>Candidatus Scybalocola (ex Gilroy et al. 2021)</taxon>
    </lineage>
</organism>
<evidence type="ECO:0000256" key="3">
    <source>
        <dbReference type="ARBA" id="ARBA00022982"/>
    </source>
</evidence>
<keyword evidence="2" id="KW-0813">Transport</keyword>
<sequence length="180" mass="19827">MKKFVCTVCGYVHEGDSAPAECPICHAPAEKFKEQVGEREWAAEHVVGVAQGVSEDIIKDLRANFEGECSEVGMYLAMARVAHREGYPEVGLYYEKAAWEEAEHAAKFAELLGEVVTDSTKKNLEMRVDAENGATAGKVDLAKRAKAANLDAIHDTVHEMARDEARHGKAFEGLLKRYFG</sequence>
<dbReference type="PROSITE" id="PS50905">
    <property type="entry name" value="FERRITIN_LIKE"/>
    <property type="match status" value="1"/>
</dbReference>
<keyword evidence="6" id="KW-0560">Oxidoreductase</keyword>
<protein>
    <submittedName>
        <fullName evidence="6">NADH peroxidase</fullName>
    </submittedName>
</protein>
<comment type="cofactor">
    <cofactor evidence="1">
        <name>Fe(3+)</name>
        <dbReference type="ChEBI" id="CHEBI:29034"/>
    </cofactor>
</comment>
<proteinExistence type="predicted"/>
<feature type="domain" description="Ferritin-like diiron" evidence="5">
    <location>
        <begin position="51"/>
        <end position="180"/>
    </location>
</feature>
<dbReference type="GO" id="GO:0005506">
    <property type="term" value="F:iron ion binding"/>
    <property type="evidence" value="ECO:0007669"/>
    <property type="project" value="InterPro"/>
</dbReference>
<dbReference type="InterPro" id="IPR003251">
    <property type="entry name" value="Rr_diiron-bd_dom"/>
</dbReference>